<comment type="caution">
    <text evidence="1">The sequence shown here is derived from an EMBL/GenBank/DDBJ whole genome shotgun (WGS) entry which is preliminary data.</text>
</comment>
<evidence type="ECO:0000313" key="1">
    <source>
        <dbReference type="EMBL" id="MED6190352.1"/>
    </source>
</evidence>
<dbReference type="Proteomes" id="UP001341840">
    <property type="component" value="Unassembled WGS sequence"/>
</dbReference>
<dbReference type="EMBL" id="JASCZI010184997">
    <property type="protein sequence ID" value="MED6190352.1"/>
    <property type="molecule type" value="Genomic_DNA"/>
</dbReference>
<reference evidence="1 2" key="1">
    <citation type="journal article" date="2023" name="Plants (Basel)">
        <title>Bridging the Gap: Combining Genomics and Transcriptomics Approaches to Understand Stylosanthes scabra, an Orphan Legume from the Brazilian Caatinga.</title>
        <authorList>
            <person name="Ferreira-Neto J.R.C."/>
            <person name="da Silva M.D."/>
            <person name="Binneck E."/>
            <person name="de Melo N.F."/>
            <person name="da Silva R.H."/>
            <person name="de Melo A.L.T.M."/>
            <person name="Pandolfi V."/>
            <person name="Bustamante F.O."/>
            <person name="Brasileiro-Vidal A.C."/>
            <person name="Benko-Iseppon A.M."/>
        </authorList>
    </citation>
    <scope>NUCLEOTIDE SEQUENCE [LARGE SCALE GENOMIC DNA]</scope>
    <source>
        <tissue evidence="1">Leaves</tissue>
    </source>
</reference>
<evidence type="ECO:0000313" key="2">
    <source>
        <dbReference type="Proteomes" id="UP001341840"/>
    </source>
</evidence>
<proteinExistence type="predicted"/>
<gene>
    <name evidence="1" type="ORF">PIB30_105029</name>
</gene>
<feature type="non-terminal residue" evidence="1">
    <location>
        <position position="1"/>
    </location>
</feature>
<protein>
    <submittedName>
        <fullName evidence="1">Uncharacterized protein</fullName>
    </submittedName>
</protein>
<organism evidence="1 2">
    <name type="scientific">Stylosanthes scabra</name>
    <dbReference type="NCBI Taxonomy" id="79078"/>
    <lineage>
        <taxon>Eukaryota</taxon>
        <taxon>Viridiplantae</taxon>
        <taxon>Streptophyta</taxon>
        <taxon>Embryophyta</taxon>
        <taxon>Tracheophyta</taxon>
        <taxon>Spermatophyta</taxon>
        <taxon>Magnoliopsida</taxon>
        <taxon>eudicotyledons</taxon>
        <taxon>Gunneridae</taxon>
        <taxon>Pentapetalae</taxon>
        <taxon>rosids</taxon>
        <taxon>fabids</taxon>
        <taxon>Fabales</taxon>
        <taxon>Fabaceae</taxon>
        <taxon>Papilionoideae</taxon>
        <taxon>50 kb inversion clade</taxon>
        <taxon>dalbergioids sensu lato</taxon>
        <taxon>Dalbergieae</taxon>
        <taxon>Pterocarpus clade</taxon>
        <taxon>Stylosanthes</taxon>
    </lineage>
</organism>
<name>A0ABU6WWN7_9FABA</name>
<accession>A0ABU6WWN7</accession>
<keyword evidence="2" id="KW-1185">Reference proteome</keyword>
<sequence length="62" mass="6751">AIASPTNVSKVFIKFLKKNIFSRFGVPRTLISDGATSTFLWSQAQDLNPQPSPNKWASGGVK</sequence>